<dbReference type="Proteomes" id="UP000265120">
    <property type="component" value="Unassembled WGS sequence"/>
</dbReference>
<evidence type="ECO:0000313" key="7">
    <source>
        <dbReference type="Ensembl" id="ENSCSEP00000022958.1"/>
    </source>
</evidence>
<dbReference type="OMA" id="ANTYYEM"/>
<dbReference type="Ensembl" id="ENSCSET00000023253.1">
    <property type="protein sequence ID" value="ENSCSEP00000022958.1"/>
    <property type="gene ID" value="ENSCSEG00000014631.1"/>
</dbReference>
<keyword evidence="4" id="KW-0802">TPR repeat</keyword>
<comment type="similarity">
    <text evidence="2">Belongs to the TTC19 family.</text>
</comment>
<dbReference type="InterPro" id="IPR040395">
    <property type="entry name" value="TTC19"/>
</dbReference>
<dbReference type="Pfam" id="PF13176">
    <property type="entry name" value="TPR_7"/>
    <property type="match status" value="1"/>
</dbReference>
<dbReference type="GeneTree" id="ENSGT00390000009194"/>
<sequence>MISLVVPPLGGSVFLVVSIGPVKLLPEVFLLLQQWYRLQPTSEIPDSAPNSGMKSDAASVKLCLCYSSDCAFSLFRSKGDEEDEAEKKEEELILLLKRAKVSLHIQGENFDAASEFLHRAAALAHQTNNHQAVVYTYIQMANLAFLQGQLEQAEKLFKAAMSFLLAGGAPLDHNAVVEMSLKLSCMYAEQNRAELAEHGFRFCMESLEAKLQKEAALKEEERTDEQEVERKNTRLLLGLCLDSRARYRTSSLRLQEASEDYQRALEICSQEQGPTHPQTLVLMNDLATVLDLRGLHDEALVLVQQAVELSRSSGHPDLHRLLGNMAGVLLHKGRLDQALRLYQEALSLSHQVQDQETVDQILDGLEEVKRRRRLQETKDKTNKD</sequence>
<dbReference type="InParanoid" id="A0A3P8W603"/>
<dbReference type="PANTHER" id="PTHR13143:SF6">
    <property type="entry name" value="TETRATRICOPEPTIDE REPEAT PROTEIN 19, MITOCHONDRIAL"/>
    <property type="match status" value="1"/>
</dbReference>
<evidence type="ECO:0000256" key="1">
    <source>
        <dbReference type="ARBA" id="ARBA00004173"/>
    </source>
</evidence>
<comment type="subcellular location">
    <subcellularLocation>
        <location evidence="1">Mitochondrion</location>
    </subcellularLocation>
</comment>
<dbReference type="InterPro" id="IPR019734">
    <property type="entry name" value="TPR_rpt"/>
</dbReference>
<dbReference type="GO" id="GO:0005743">
    <property type="term" value="C:mitochondrial inner membrane"/>
    <property type="evidence" value="ECO:0007669"/>
    <property type="project" value="TreeGrafter"/>
</dbReference>
<dbReference type="SUPFAM" id="SSF48452">
    <property type="entry name" value="TPR-like"/>
    <property type="match status" value="2"/>
</dbReference>
<reference evidence="7" key="2">
    <citation type="submission" date="2025-09" db="UniProtKB">
        <authorList>
            <consortium name="Ensembl"/>
        </authorList>
    </citation>
    <scope>IDENTIFICATION</scope>
</reference>
<evidence type="ECO:0000256" key="2">
    <source>
        <dbReference type="ARBA" id="ARBA00008219"/>
    </source>
</evidence>
<evidence type="ECO:0000256" key="6">
    <source>
        <dbReference type="ARBA" id="ARBA00023128"/>
    </source>
</evidence>
<proteinExistence type="inferred from homology"/>
<keyword evidence="5" id="KW-0809">Transit peptide</keyword>
<name>A0A3P8W603_CYNSE</name>
<evidence type="ECO:0000313" key="8">
    <source>
        <dbReference type="Proteomes" id="UP000265120"/>
    </source>
</evidence>
<dbReference type="AlphaFoldDB" id="A0A3P8W603"/>
<dbReference type="Gene3D" id="1.25.40.10">
    <property type="entry name" value="Tetratricopeptide repeat domain"/>
    <property type="match status" value="2"/>
</dbReference>
<evidence type="ECO:0000256" key="4">
    <source>
        <dbReference type="ARBA" id="ARBA00022803"/>
    </source>
</evidence>
<evidence type="ECO:0000256" key="3">
    <source>
        <dbReference type="ARBA" id="ARBA00022737"/>
    </source>
</evidence>
<keyword evidence="3" id="KW-0677">Repeat</keyword>
<keyword evidence="8" id="KW-1185">Reference proteome</keyword>
<keyword evidence="6" id="KW-0496">Mitochondrion</keyword>
<dbReference type="STRING" id="244447.ENSCSEP00000022958"/>
<reference evidence="7" key="1">
    <citation type="submission" date="2025-08" db="UniProtKB">
        <authorList>
            <consortium name="Ensembl"/>
        </authorList>
    </citation>
    <scope>IDENTIFICATION</scope>
</reference>
<dbReference type="Pfam" id="PF13424">
    <property type="entry name" value="TPR_12"/>
    <property type="match status" value="1"/>
</dbReference>
<dbReference type="SMART" id="SM00028">
    <property type="entry name" value="TPR"/>
    <property type="match status" value="4"/>
</dbReference>
<accession>A0A3P8W603</accession>
<dbReference type="PANTHER" id="PTHR13143">
    <property type="entry name" value="TETRATRICOPEPTIDE REPEAT PROTEIN 19"/>
    <property type="match status" value="1"/>
</dbReference>
<dbReference type="InterPro" id="IPR011990">
    <property type="entry name" value="TPR-like_helical_dom_sf"/>
</dbReference>
<organism evidence="7 8">
    <name type="scientific">Cynoglossus semilaevis</name>
    <name type="common">Tongue sole</name>
    <dbReference type="NCBI Taxonomy" id="244447"/>
    <lineage>
        <taxon>Eukaryota</taxon>
        <taxon>Metazoa</taxon>
        <taxon>Chordata</taxon>
        <taxon>Craniata</taxon>
        <taxon>Vertebrata</taxon>
        <taxon>Euteleostomi</taxon>
        <taxon>Actinopterygii</taxon>
        <taxon>Neopterygii</taxon>
        <taxon>Teleostei</taxon>
        <taxon>Neoteleostei</taxon>
        <taxon>Acanthomorphata</taxon>
        <taxon>Carangaria</taxon>
        <taxon>Pleuronectiformes</taxon>
        <taxon>Pleuronectoidei</taxon>
        <taxon>Cynoglossidae</taxon>
        <taxon>Cynoglossinae</taxon>
        <taxon>Cynoglossus</taxon>
    </lineage>
</organism>
<dbReference type="GO" id="GO:0034551">
    <property type="term" value="P:mitochondrial respiratory chain complex III assembly"/>
    <property type="evidence" value="ECO:0007669"/>
    <property type="project" value="InterPro"/>
</dbReference>
<protein>
    <submittedName>
        <fullName evidence="7">Tetratricopeptide repeat domain 19</fullName>
    </submittedName>
</protein>
<dbReference type="FunCoup" id="A0A3P8W603">
    <property type="interactions" value="798"/>
</dbReference>
<evidence type="ECO:0000256" key="5">
    <source>
        <dbReference type="ARBA" id="ARBA00022946"/>
    </source>
</evidence>